<feature type="domain" description="Ubiquitin-like protease family profile" evidence="5">
    <location>
        <begin position="1"/>
        <end position="47"/>
    </location>
</feature>
<accession>A0AAD8JPH9</accession>
<keyword evidence="4" id="KW-0788">Thiol protease</keyword>
<dbReference type="InterPro" id="IPR038765">
    <property type="entry name" value="Papain-like_cys_pep_sf"/>
</dbReference>
<dbReference type="GO" id="GO:0016926">
    <property type="term" value="P:protein desumoylation"/>
    <property type="evidence" value="ECO:0007669"/>
    <property type="project" value="UniProtKB-ARBA"/>
</dbReference>
<evidence type="ECO:0000256" key="4">
    <source>
        <dbReference type="ARBA" id="ARBA00022807"/>
    </source>
</evidence>
<evidence type="ECO:0000256" key="2">
    <source>
        <dbReference type="ARBA" id="ARBA00022670"/>
    </source>
</evidence>
<keyword evidence="3" id="KW-0378">Hydrolase</keyword>
<dbReference type="AlphaFoldDB" id="A0AAD8JPH9"/>
<comment type="similarity">
    <text evidence="1">Belongs to the peptidase C48 family.</text>
</comment>
<keyword evidence="7" id="KW-1185">Reference proteome</keyword>
<dbReference type="PANTHER" id="PTHR46915:SF2">
    <property type="entry name" value="UBIQUITIN-LIKE PROTEASE 4"/>
    <property type="match status" value="1"/>
</dbReference>
<evidence type="ECO:0000256" key="1">
    <source>
        <dbReference type="ARBA" id="ARBA00005234"/>
    </source>
</evidence>
<dbReference type="Pfam" id="PF02902">
    <property type="entry name" value="Peptidase_C48"/>
    <property type="match status" value="1"/>
</dbReference>
<comment type="caution">
    <text evidence="6">The sequence shown here is derived from an EMBL/GenBank/DDBJ whole genome shotgun (WGS) entry which is preliminary data.</text>
</comment>
<reference evidence="6" key="1">
    <citation type="journal article" date="2023" name="bioRxiv">
        <title>Improved chromosome-level genome assembly for marigold (Tagetes erecta).</title>
        <authorList>
            <person name="Jiang F."/>
            <person name="Yuan L."/>
            <person name="Wang S."/>
            <person name="Wang H."/>
            <person name="Xu D."/>
            <person name="Wang A."/>
            <person name="Fan W."/>
        </authorList>
    </citation>
    <scope>NUCLEOTIDE SEQUENCE</scope>
    <source>
        <strain evidence="6">WSJ</strain>
        <tissue evidence="6">Leaf</tissue>
    </source>
</reference>
<dbReference type="GO" id="GO:0008234">
    <property type="term" value="F:cysteine-type peptidase activity"/>
    <property type="evidence" value="ECO:0007669"/>
    <property type="project" value="UniProtKB-KW"/>
</dbReference>
<evidence type="ECO:0000313" key="6">
    <source>
        <dbReference type="EMBL" id="KAK1406346.1"/>
    </source>
</evidence>
<dbReference type="Proteomes" id="UP001229421">
    <property type="component" value="Unassembled WGS sequence"/>
</dbReference>
<dbReference type="Gene3D" id="1.10.418.20">
    <property type="match status" value="1"/>
</dbReference>
<dbReference type="GO" id="GO:0006508">
    <property type="term" value="P:proteolysis"/>
    <property type="evidence" value="ECO:0007669"/>
    <property type="project" value="UniProtKB-KW"/>
</dbReference>
<keyword evidence="2" id="KW-0645">Protease</keyword>
<dbReference type="EMBL" id="JAUHHV010000012">
    <property type="protein sequence ID" value="KAK1406346.1"/>
    <property type="molecule type" value="Genomic_DNA"/>
</dbReference>
<dbReference type="PANTHER" id="PTHR46915">
    <property type="entry name" value="UBIQUITIN-LIKE PROTEASE 4-RELATED"/>
    <property type="match status" value="1"/>
</dbReference>
<protein>
    <recommendedName>
        <fullName evidence="5">Ubiquitin-like protease family profile domain-containing protein</fullName>
    </recommendedName>
</protein>
<dbReference type="PROSITE" id="PS50600">
    <property type="entry name" value="ULP_PROTEASE"/>
    <property type="match status" value="1"/>
</dbReference>
<dbReference type="SUPFAM" id="SSF54001">
    <property type="entry name" value="Cysteine proteinases"/>
    <property type="match status" value="1"/>
</dbReference>
<dbReference type="InterPro" id="IPR003653">
    <property type="entry name" value="Peptidase_C48_C"/>
</dbReference>
<evidence type="ECO:0000313" key="7">
    <source>
        <dbReference type="Proteomes" id="UP001229421"/>
    </source>
</evidence>
<sequence length="119" mass="14099">MVGFMEGLKGSEISEEVAEKFHKNWMVPQQQNAYDCGFYALLFIEYFIKRSPNRMETEYTTMFGKKWFQEKEVGGLSRTKMILKNFLQRVTLKVYIRKKRCGEESDDAPSNDDTLKVYR</sequence>
<evidence type="ECO:0000259" key="5">
    <source>
        <dbReference type="PROSITE" id="PS50600"/>
    </source>
</evidence>
<evidence type="ECO:0000256" key="3">
    <source>
        <dbReference type="ARBA" id="ARBA00022801"/>
    </source>
</evidence>
<name>A0AAD8JPH9_TARER</name>
<gene>
    <name evidence="6" type="ORF">QVD17_41640</name>
</gene>
<organism evidence="6 7">
    <name type="scientific">Tagetes erecta</name>
    <name type="common">African marigold</name>
    <dbReference type="NCBI Taxonomy" id="13708"/>
    <lineage>
        <taxon>Eukaryota</taxon>
        <taxon>Viridiplantae</taxon>
        <taxon>Streptophyta</taxon>
        <taxon>Embryophyta</taxon>
        <taxon>Tracheophyta</taxon>
        <taxon>Spermatophyta</taxon>
        <taxon>Magnoliopsida</taxon>
        <taxon>eudicotyledons</taxon>
        <taxon>Gunneridae</taxon>
        <taxon>Pentapetalae</taxon>
        <taxon>asterids</taxon>
        <taxon>campanulids</taxon>
        <taxon>Asterales</taxon>
        <taxon>Asteraceae</taxon>
        <taxon>Asteroideae</taxon>
        <taxon>Heliantheae alliance</taxon>
        <taxon>Tageteae</taxon>
        <taxon>Tagetes</taxon>
    </lineage>
</organism>
<proteinExistence type="inferred from homology"/>